<dbReference type="Proteomes" id="UP001160550">
    <property type="component" value="Unassembled WGS sequence"/>
</dbReference>
<keyword evidence="2" id="KW-1185">Reference proteome</keyword>
<accession>A0ABT6MN57</accession>
<evidence type="ECO:0000313" key="1">
    <source>
        <dbReference type="EMBL" id="MDH7452030.1"/>
    </source>
</evidence>
<sequence>MRIRAPRLRALQALAACLVVALCAVAFRGWLAPRDMSLWLGAWLSGLCM</sequence>
<comment type="caution">
    <text evidence="1">The sequence shown here is derived from an EMBL/GenBank/DDBJ whole genome shotgun (WGS) entry which is preliminary data.</text>
</comment>
<gene>
    <name evidence="1" type="ORF">QF205_02910</name>
</gene>
<organism evidence="1 2">
    <name type="scientific">Luteimonas composti</name>
    <dbReference type="NCBI Taxonomy" id="398257"/>
    <lineage>
        <taxon>Bacteria</taxon>
        <taxon>Pseudomonadati</taxon>
        <taxon>Pseudomonadota</taxon>
        <taxon>Gammaproteobacteria</taxon>
        <taxon>Lysobacterales</taxon>
        <taxon>Lysobacteraceae</taxon>
        <taxon>Luteimonas</taxon>
    </lineage>
</organism>
<proteinExistence type="predicted"/>
<reference evidence="1" key="2">
    <citation type="submission" date="2023-04" db="EMBL/GenBank/DDBJ databases">
        <authorList>
            <person name="Sun J.-Q."/>
        </authorList>
    </citation>
    <scope>NUCLEOTIDE SEQUENCE</scope>
    <source>
        <strain evidence="1">CC-YY355</strain>
    </source>
</reference>
<reference evidence="1" key="1">
    <citation type="journal article" date="2007" name="Int. J. Syst. Evol. Microbiol.">
        <title>Luteimonas composti sp. nov., a moderately thermophilic bacterium isolated from food waste.</title>
        <authorList>
            <person name="Young C.C."/>
            <person name="Kampfer P."/>
            <person name="Chen W.M."/>
            <person name="Yen W.S."/>
            <person name="Arun A.B."/>
            <person name="Lai W.A."/>
            <person name="Shen F.T."/>
            <person name="Rekha P.D."/>
            <person name="Lin K.Y."/>
            <person name="Chou J.H."/>
        </authorList>
    </citation>
    <scope>NUCLEOTIDE SEQUENCE</scope>
    <source>
        <strain evidence="1">CC-YY355</strain>
    </source>
</reference>
<evidence type="ECO:0000313" key="2">
    <source>
        <dbReference type="Proteomes" id="UP001160550"/>
    </source>
</evidence>
<dbReference type="RefSeq" id="WP_280941236.1">
    <property type="nucleotide sequence ID" value="NZ_JARYGX010000008.1"/>
</dbReference>
<dbReference type="EMBL" id="JARYGX010000008">
    <property type="protein sequence ID" value="MDH7452030.1"/>
    <property type="molecule type" value="Genomic_DNA"/>
</dbReference>
<protein>
    <submittedName>
        <fullName evidence="1">Uncharacterized protein</fullName>
    </submittedName>
</protein>
<name>A0ABT6MN57_9GAMM</name>